<gene>
    <name evidence="1" type="ORF">L596_001240</name>
</gene>
<accession>A0A4U8UPQ3</accession>
<evidence type="ECO:0000313" key="1">
    <source>
        <dbReference type="EMBL" id="TMS33508.1"/>
    </source>
</evidence>
<keyword evidence="2" id="KW-1185">Reference proteome</keyword>
<comment type="caution">
    <text evidence="1">The sequence shown here is derived from an EMBL/GenBank/DDBJ whole genome shotgun (WGS) entry which is preliminary data.</text>
</comment>
<organism evidence="1 2">
    <name type="scientific">Steinernema carpocapsae</name>
    <name type="common">Entomopathogenic nematode</name>
    <dbReference type="NCBI Taxonomy" id="34508"/>
    <lineage>
        <taxon>Eukaryota</taxon>
        <taxon>Metazoa</taxon>
        <taxon>Ecdysozoa</taxon>
        <taxon>Nematoda</taxon>
        <taxon>Chromadorea</taxon>
        <taxon>Rhabditida</taxon>
        <taxon>Tylenchina</taxon>
        <taxon>Panagrolaimomorpha</taxon>
        <taxon>Strongyloidoidea</taxon>
        <taxon>Steinernematidae</taxon>
        <taxon>Steinernema</taxon>
    </lineage>
</organism>
<reference evidence="1 2" key="1">
    <citation type="journal article" date="2015" name="Genome Biol.">
        <title>Comparative genomics of Steinernema reveals deeply conserved gene regulatory networks.</title>
        <authorList>
            <person name="Dillman A.R."/>
            <person name="Macchietto M."/>
            <person name="Porter C.F."/>
            <person name="Rogers A."/>
            <person name="Williams B."/>
            <person name="Antoshechkin I."/>
            <person name="Lee M.M."/>
            <person name="Goodwin Z."/>
            <person name="Lu X."/>
            <person name="Lewis E.E."/>
            <person name="Goodrich-Blair H."/>
            <person name="Stock S.P."/>
            <person name="Adams B.J."/>
            <person name="Sternberg P.W."/>
            <person name="Mortazavi A."/>
        </authorList>
    </citation>
    <scope>NUCLEOTIDE SEQUENCE [LARGE SCALE GENOMIC DNA]</scope>
    <source>
        <strain evidence="1 2">ALL</strain>
    </source>
</reference>
<name>A0A4U8UPQ3_STECR</name>
<dbReference type="Proteomes" id="UP000298663">
    <property type="component" value="Unassembled WGS sequence"/>
</dbReference>
<proteinExistence type="predicted"/>
<dbReference type="EMBL" id="AZBU02000001">
    <property type="protein sequence ID" value="TMS33508.1"/>
    <property type="molecule type" value="Genomic_DNA"/>
</dbReference>
<dbReference type="AlphaFoldDB" id="A0A4U8UPQ3"/>
<reference evidence="1 2" key="2">
    <citation type="journal article" date="2019" name="G3 (Bethesda)">
        <title>Hybrid Assembly of the Genome of the Entomopathogenic Nematode Steinernema carpocapsae Identifies the X-Chromosome.</title>
        <authorList>
            <person name="Serra L."/>
            <person name="Macchietto M."/>
            <person name="Macias-Munoz A."/>
            <person name="McGill C.J."/>
            <person name="Rodriguez I.M."/>
            <person name="Rodriguez B."/>
            <person name="Murad R."/>
            <person name="Mortazavi A."/>
        </authorList>
    </citation>
    <scope>NUCLEOTIDE SEQUENCE [LARGE SCALE GENOMIC DNA]</scope>
    <source>
        <strain evidence="1 2">ALL</strain>
    </source>
</reference>
<sequence length="312" mass="37073">MDHLPSTFYDEVTGCLGDASLYDHLPSFLSQTECRVWRYIANQHRLQRTPFSAVISNLYQYEMEKEKLIVESFQRFHKFDPRYKRVRAIVHKIPQFDNKVLPYSVILHHMRYVMPYFVNIGPQFSKLDLLLPKKHVSEILDLILEFDCEFGVIRIPYVGKNSLEIIRRQVRRGIIRKLEIDREPHNWPEEVMPLIVNLLNQTQLQTLHLPNFPHLAIGFIAIFSAINRWIENPEAMNAFTILAPVSFPLQNLETCLKMEPGSRDVDICKLARRHKKKHFYAMAQWRRGYLALTFDNILDHNYYFAETEEYMF</sequence>
<evidence type="ECO:0000313" key="2">
    <source>
        <dbReference type="Proteomes" id="UP000298663"/>
    </source>
</evidence>
<protein>
    <submittedName>
        <fullName evidence="1">Uncharacterized protein</fullName>
    </submittedName>
</protein>